<organism evidence="2 3">
    <name type="scientific">Azospirillum doebereinerae</name>
    <dbReference type="NCBI Taxonomy" id="92933"/>
    <lineage>
        <taxon>Bacteria</taxon>
        <taxon>Pseudomonadati</taxon>
        <taxon>Pseudomonadota</taxon>
        <taxon>Alphaproteobacteria</taxon>
        <taxon>Rhodospirillales</taxon>
        <taxon>Azospirillaceae</taxon>
        <taxon>Azospirillum</taxon>
    </lineage>
</organism>
<proteinExistence type="predicted"/>
<dbReference type="OrthoDB" id="7295705at2"/>
<dbReference type="AlphaFoldDB" id="A0A433J0P5"/>
<dbReference type="Proteomes" id="UP000280346">
    <property type="component" value="Unassembled WGS sequence"/>
</dbReference>
<evidence type="ECO:0000313" key="2">
    <source>
        <dbReference type="EMBL" id="RUQ63064.1"/>
    </source>
</evidence>
<sequence length="275" mass="30351">MSLVLAWQLVTAPFTTLFAGLRTSNRAGRKTDRDQAQFTAMIRLLLEVWPGEMLAMPLIGRALSVGWPSQDTVATRTAQTLAKPWSNHPSYAERLAEAHWNHMAWARVLLADPPPITRNCHVSRFPLVGPFHYRPVAANTQAASRIGTARQATWDKRNLVLGKRPGLPRPEKVMRQARWRSMSPSSRPAPCLTISPHIVDAVRQVLEAHGPLPKKLRARERRALMRKLSAAAAKLLTLQAESGSSIGHATMEWPSQHGGEPSSSSLRISSPEGSP</sequence>
<evidence type="ECO:0000313" key="3">
    <source>
        <dbReference type="Proteomes" id="UP000280346"/>
    </source>
</evidence>
<evidence type="ECO:0000256" key="1">
    <source>
        <dbReference type="SAM" id="MobiDB-lite"/>
    </source>
</evidence>
<feature type="region of interest" description="Disordered" evidence="1">
    <location>
        <begin position="247"/>
        <end position="275"/>
    </location>
</feature>
<dbReference type="EMBL" id="RZIJ01000035">
    <property type="protein sequence ID" value="RUQ63064.1"/>
    <property type="molecule type" value="Genomic_DNA"/>
</dbReference>
<accession>A0A433J0P5</accession>
<comment type="caution">
    <text evidence="2">The sequence shown here is derived from an EMBL/GenBank/DDBJ whole genome shotgun (WGS) entry which is preliminary data.</text>
</comment>
<protein>
    <submittedName>
        <fullName evidence="2">Uncharacterized protein</fullName>
    </submittedName>
</protein>
<name>A0A433J0P5_9PROT</name>
<keyword evidence="3" id="KW-1185">Reference proteome</keyword>
<dbReference type="RefSeq" id="WP_127004187.1">
    <property type="nucleotide sequence ID" value="NZ_JBNPXW010000025.1"/>
</dbReference>
<gene>
    <name evidence="2" type="ORF">EJ913_28050</name>
</gene>
<reference evidence="2 3" key="1">
    <citation type="submission" date="2018-12" db="EMBL/GenBank/DDBJ databases">
        <authorList>
            <person name="Yang Y."/>
        </authorList>
    </citation>
    <scope>NUCLEOTIDE SEQUENCE [LARGE SCALE GENOMIC DNA]</scope>
    <source>
        <strain evidence="2 3">GSF71</strain>
    </source>
</reference>
<feature type="compositionally biased region" description="Low complexity" evidence="1">
    <location>
        <begin position="258"/>
        <end position="275"/>
    </location>
</feature>